<feature type="region of interest" description="Disordered" evidence="6">
    <location>
        <begin position="96"/>
        <end position="127"/>
    </location>
</feature>
<dbReference type="GO" id="GO:0003700">
    <property type="term" value="F:DNA-binding transcription factor activity"/>
    <property type="evidence" value="ECO:0007669"/>
    <property type="project" value="InterPro"/>
</dbReference>
<comment type="subcellular location">
    <subcellularLocation>
        <location evidence="1">Nucleus</location>
    </subcellularLocation>
</comment>
<evidence type="ECO:0000256" key="6">
    <source>
        <dbReference type="SAM" id="MobiDB-lite"/>
    </source>
</evidence>
<dbReference type="PROSITE" id="PS50811">
    <property type="entry name" value="WRKY"/>
    <property type="match status" value="1"/>
</dbReference>
<evidence type="ECO:0000256" key="2">
    <source>
        <dbReference type="ARBA" id="ARBA00023015"/>
    </source>
</evidence>
<evidence type="ECO:0000256" key="4">
    <source>
        <dbReference type="ARBA" id="ARBA00023163"/>
    </source>
</evidence>
<dbReference type="Gene3D" id="2.20.25.80">
    <property type="entry name" value="WRKY domain"/>
    <property type="match status" value="1"/>
</dbReference>
<evidence type="ECO:0000256" key="1">
    <source>
        <dbReference type="ARBA" id="ARBA00004123"/>
    </source>
</evidence>
<dbReference type="GO" id="GO:0005634">
    <property type="term" value="C:nucleus"/>
    <property type="evidence" value="ECO:0007669"/>
    <property type="project" value="UniProtKB-SubCell"/>
</dbReference>
<dbReference type="InterPro" id="IPR044810">
    <property type="entry name" value="WRKY_plant"/>
</dbReference>
<feature type="compositionally biased region" description="Low complexity" evidence="6">
    <location>
        <begin position="107"/>
        <end position="117"/>
    </location>
</feature>
<dbReference type="AlphaFoldDB" id="A0A650C2Y9"/>
<evidence type="ECO:0000256" key="5">
    <source>
        <dbReference type="ARBA" id="ARBA00023242"/>
    </source>
</evidence>
<sequence>MEDAISLIGQGCKLARIVESNLPNLAAQPQVLATCCDAVSNSFGGARDALLSSYSGNAGEEVAAALLEQINQVMEMLPEEGAQPLIPAAEMNIPPRPLLSDELMSDSAGRASSSPQRSQRRERAAEKRVIRVPAPRVGNTEIPPEDGFTWRKYGQKEIFGCRFPRGYFKCTHQKLYQCQAKKHVQRLDDDPYTYQVTYRGEHTCHMSATAPSAPPPPQLPPPTEVPQLELTALPHPSISSTTASSSSSVPLSQWLSIDFNDTMLMSSGSAGTDAGPSTVRYGGKEAEVDRGVVDLVDAMFNSGGGNSMELIFPSAHVEEKREPEEGSSDN</sequence>
<keyword evidence="4" id="KW-0804">Transcription</keyword>
<keyword evidence="2" id="KW-0805">Transcription regulation</keyword>
<evidence type="ECO:0000259" key="7">
    <source>
        <dbReference type="PROSITE" id="PS50811"/>
    </source>
</evidence>
<dbReference type="SMART" id="SM00774">
    <property type="entry name" value="WRKY"/>
    <property type="match status" value="1"/>
</dbReference>
<reference evidence="8" key="1">
    <citation type="journal article" date="2019" name="Int. J. Mol. Sci.">
        <title>Genome-Wide Characterization, Expression Profile Analysis of WRKY Family Genes in Santalum album and Functional Identification of Their Role in Abiotic Stress.</title>
        <authorList>
            <person name="Yan H."/>
            <person name="Li M."/>
            <person name="Xiong Y."/>
            <person name="Wu J."/>
            <person name="Teixeira da Silva J.A."/>
            <person name="Ma G."/>
        </authorList>
    </citation>
    <scope>NUCLEOTIDE SEQUENCE</scope>
</reference>
<protein>
    <submittedName>
        <fullName evidence="8">WRKY transcription factor 57</fullName>
    </submittedName>
</protein>
<name>A0A650C2Y9_SANAL</name>
<dbReference type="PANTHER" id="PTHR31282">
    <property type="entry name" value="WRKY TRANSCRIPTION FACTOR 21-RELATED"/>
    <property type="match status" value="1"/>
</dbReference>
<dbReference type="SUPFAM" id="SSF118290">
    <property type="entry name" value="WRKY DNA-binding domain"/>
    <property type="match status" value="1"/>
</dbReference>
<organism evidence="8">
    <name type="scientific">Santalum album</name>
    <name type="common">Indian sandalwood</name>
    <dbReference type="NCBI Taxonomy" id="35974"/>
    <lineage>
        <taxon>Eukaryota</taxon>
        <taxon>Viridiplantae</taxon>
        <taxon>Streptophyta</taxon>
        <taxon>Embryophyta</taxon>
        <taxon>Tracheophyta</taxon>
        <taxon>Spermatophyta</taxon>
        <taxon>Magnoliopsida</taxon>
        <taxon>eudicotyledons</taxon>
        <taxon>Gunneridae</taxon>
        <taxon>Pentapetalae</taxon>
        <taxon>Santalales</taxon>
        <taxon>Santalaceae</taxon>
        <taxon>Santalum</taxon>
    </lineage>
</organism>
<keyword evidence="3" id="KW-0238">DNA-binding</keyword>
<feature type="compositionally biased region" description="Pro residues" evidence="6">
    <location>
        <begin position="212"/>
        <end position="224"/>
    </location>
</feature>
<keyword evidence="5" id="KW-0539">Nucleus</keyword>
<dbReference type="Pfam" id="PF03106">
    <property type="entry name" value="WRKY"/>
    <property type="match status" value="1"/>
</dbReference>
<evidence type="ECO:0000313" key="8">
    <source>
        <dbReference type="EMBL" id="QGQ64080.1"/>
    </source>
</evidence>
<evidence type="ECO:0000256" key="3">
    <source>
        <dbReference type="ARBA" id="ARBA00023125"/>
    </source>
</evidence>
<dbReference type="GO" id="GO:0043565">
    <property type="term" value="F:sequence-specific DNA binding"/>
    <property type="evidence" value="ECO:0007669"/>
    <property type="project" value="InterPro"/>
</dbReference>
<dbReference type="InterPro" id="IPR003657">
    <property type="entry name" value="WRKY_dom"/>
</dbReference>
<dbReference type="InterPro" id="IPR036576">
    <property type="entry name" value="WRKY_dom_sf"/>
</dbReference>
<dbReference type="EMBL" id="MN335867">
    <property type="protein sequence ID" value="QGQ64080.1"/>
    <property type="molecule type" value="mRNA"/>
</dbReference>
<accession>A0A650C2Y9</accession>
<proteinExistence type="evidence at transcript level"/>
<feature type="region of interest" description="Disordered" evidence="6">
    <location>
        <begin position="206"/>
        <end position="226"/>
    </location>
</feature>
<feature type="domain" description="WRKY" evidence="7">
    <location>
        <begin position="145"/>
        <end position="207"/>
    </location>
</feature>